<dbReference type="EMBL" id="VSFF01000004">
    <property type="protein sequence ID" value="TYC15897.1"/>
    <property type="molecule type" value="Genomic_DNA"/>
</dbReference>
<feature type="transmembrane region" description="Helical" evidence="8">
    <location>
        <begin position="347"/>
        <end position="365"/>
    </location>
</feature>
<dbReference type="Proteomes" id="UP000322634">
    <property type="component" value="Unassembled WGS sequence"/>
</dbReference>
<dbReference type="InterPro" id="IPR036259">
    <property type="entry name" value="MFS_trans_sf"/>
</dbReference>
<dbReference type="Gene3D" id="1.20.1250.20">
    <property type="entry name" value="MFS general substrate transporter like domains"/>
    <property type="match status" value="1"/>
</dbReference>
<keyword evidence="6 8" id="KW-1133">Transmembrane helix</keyword>
<dbReference type="InterPro" id="IPR011701">
    <property type="entry name" value="MFS"/>
</dbReference>
<feature type="transmembrane region" description="Helical" evidence="8">
    <location>
        <begin position="244"/>
        <end position="264"/>
    </location>
</feature>
<reference evidence="10 11" key="1">
    <citation type="submission" date="2019-08" db="EMBL/GenBank/DDBJ databases">
        <title>Actinomadura sp. nov. CYP1-5 isolated from mountain soil.</title>
        <authorList>
            <person name="Songsumanus A."/>
            <person name="Kuncharoen N."/>
            <person name="Kudo T."/>
            <person name="Yuki M."/>
            <person name="Igarashi Y."/>
            <person name="Tanasupawat S."/>
        </authorList>
    </citation>
    <scope>NUCLEOTIDE SEQUENCE [LARGE SCALE GENOMIC DNA]</scope>
    <source>
        <strain evidence="10 11">GKU157</strain>
    </source>
</reference>
<comment type="caution">
    <text evidence="10">The sequence shown here is derived from an EMBL/GenBank/DDBJ whole genome shotgun (WGS) entry which is preliminary data.</text>
</comment>
<evidence type="ECO:0000256" key="3">
    <source>
        <dbReference type="ARBA" id="ARBA00022448"/>
    </source>
</evidence>
<dbReference type="Gene3D" id="1.20.1720.10">
    <property type="entry name" value="Multidrug resistance protein D"/>
    <property type="match status" value="1"/>
</dbReference>
<feature type="transmembrane region" description="Helical" evidence="8">
    <location>
        <begin position="69"/>
        <end position="86"/>
    </location>
</feature>
<comment type="subcellular location">
    <subcellularLocation>
        <location evidence="1">Cell membrane</location>
        <topology evidence="1">Multi-pass membrane protein</topology>
    </subcellularLocation>
</comment>
<dbReference type="GO" id="GO:0005886">
    <property type="term" value="C:plasma membrane"/>
    <property type="evidence" value="ECO:0007669"/>
    <property type="project" value="UniProtKB-SubCell"/>
</dbReference>
<dbReference type="SUPFAM" id="SSF103473">
    <property type="entry name" value="MFS general substrate transporter"/>
    <property type="match status" value="1"/>
</dbReference>
<proteinExistence type="inferred from homology"/>
<evidence type="ECO:0000256" key="8">
    <source>
        <dbReference type="SAM" id="Phobius"/>
    </source>
</evidence>
<evidence type="ECO:0000313" key="10">
    <source>
        <dbReference type="EMBL" id="TYC15897.1"/>
    </source>
</evidence>
<feature type="transmembrane region" description="Helical" evidence="8">
    <location>
        <begin position="27"/>
        <end position="49"/>
    </location>
</feature>
<feature type="transmembrane region" description="Helical" evidence="8">
    <location>
        <begin position="412"/>
        <end position="431"/>
    </location>
</feature>
<keyword evidence="3" id="KW-0813">Transport</keyword>
<dbReference type="PANTHER" id="PTHR42718">
    <property type="entry name" value="MAJOR FACILITATOR SUPERFAMILY MULTIDRUG TRANSPORTER MFSC"/>
    <property type="match status" value="1"/>
</dbReference>
<evidence type="ECO:0000259" key="9">
    <source>
        <dbReference type="PROSITE" id="PS50850"/>
    </source>
</evidence>
<dbReference type="AlphaFoldDB" id="A0A5D0UCU3"/>
<evidence type="ECO:0000313" key="11">
    <source>
        <dbReference type="Proteomes" id="UP000322634"/>
    </source>
</evidence>
<feature type="transmembrane region" description="Helical" evidence="8">
    <location>
        <begin position="93"/>
        <end position="112"/>
    </location>
</feature>
<name>A0A5D0UCU3_9ACTN</name>
<feature type="domain" description="Major facilitator superfamily (MFS) profile" evidence="9">
    <location>
        <begin position="27"/>
        <end position="474"/>
    </location>
</feature>
<keyword evidence="4" id="KW-1003">Cell membrane</keyword>
<evidence type="ECO:0000256" key="6">
    <source>
        <dbReference type="ARBA" id="ARBA00022989"/>
    </source>
</evidence>
<organism evidence="10 11">
    <name type="scientific">Actinomadura syzygii</name>
    <dbReference type="NCBI Taxonomy" id="1427538"/>
    <lineage>
        <taxon>Bacteria</taxon>
        <taxon>Bacillati</taxon>
        <taxon>Actinomycetota</taxon>
        <taxon>Actinomycetes</taxon>
        <taxon>Streptosporangiales</taxon>
        <taxon>Thermomonosporaceae</taxon>
        <taxon>Actinomadura</taxon>
    </lineage>
</organism>
<dbReference type="PROSITE" id="PS50850">
    <property type="entry name" value="MFS"/>
    <property type="match status" value="1"/>
</dbReference>
<dbReference type="RefSeq" id="WP_148349692.1">
    <property type="nucleotide sequence ID" value="NZ_JBHSBF010000009.1"/>
</dbReference>
<feature type="transmembrane region" description="Helical" evidence="8">
    <location>
        <begin position="451"/>
        <end position="472"/>
    </location>
</feature>
<evidence type="ECO:0000256" key="2">
    <source>
        <dbReference type="ARBA" id="ARBA00008537"/>
    </source>
</evidence>
<sequence>MTADDDESPPTTAPGGPARFSPALRNVVIVTTLGSFMAFLDSTIVNVALRTLSVEMTASLSTIQWLTTAYLLAMAAVIPAAGWFATRLGGARVYIVAVLVFTAASLACGLAGNVEQLIAFRVAQGAAGGLLLPISQMITMRAAGPALLARVMAVSGVPTILAPVVGPAIGGLLVEHAGWSWIFYVNIPLGLLTALLAVRFLPADDRSGRARLDVPGLTLITAGSVALTYGLAEIGATGHVTDAEVLTALIGGLLLAALFVGHALRVEQPLVDLRLYKNKMYAAASVTNIGLGATVFGAVILMPLYFQIVRHEDAVNTGLLLIPQGLGAAIAISQAARLTDRFGSGRASLAGGLVAVIGTVPFALIQDDTGYWFLGVMMFVRGFGIGACAVPAVAAAYRAISPAKIPDATVQLNVGQRIGGSAGTALFAVILQNRLDEATGPAAQAEGFATAFWWVLGIAFVATAPSLGLIALERSTKRDAARAGEAAEAGAPSRPLR</sequence>
<dbReference type="Pfam" id="PF07690">
    <property type="entry name" value="MFS_1"/>
    <property type="match status" value="1"/>
</dbReference>
<dbReference type="CDD" id="cd17503">
    <property type="entry name" value="MFS_LmrB_MDR_like"/>
    <property type="match status" value="1"/>
</dbReference>
<comment type="similarity">
    <text evidence="2">Belongs to the major facilitator superfamily. EmrB family.</text>
</comment>
<dbReference type="OrthoDB" id="9812221at2"/>
<feature type="transmembrane region" description="Helical" evidence="8">
    <location>
        <begin position="285"/>
        <end position="308"/>
    </location>
</feature>
<keyword evidence="7 8" id="KW-0472">Membrane</keyword>
<evidence type="ECO:0000256" key="4">
    <source>
        <dbReference type="ARBA" id="ARBA00022475"/>
    </source>
</evidence>
<dbReference type="NCBIfam" id="TIGR00711">
    <property type="entry name" value="efflux_EmrB"/>
    <property type="match status" value="1"/>
</dbReference>
<accession>A0A5D0UCU3</accession>
<evidence type="ECO:0000256" key="7">
    <source>
        <dbReference type="ARBA" id="ARBA00023136"/>
    </source>
</evidence>
<feature type="transmembrane region" description="Helical" evidence="8">
    <location>
        <begin position="214"/>
        <end position="232"/>
    </location>
</feature>
<dbReference type="GO" id="GO:0022857">
    <property type="term" value="F:transmembrane transporter activity"/>
    <property type="evidence" value="ECO:0007669"/>
    <property type="project" value="InterPro"/>
</dbReference>
<feature type="transmembrane region" description="Helical" evidence="8">
    <location>
        <begin position="181"/>
        <end position="202"/>
    </location>
</feature>
<protein>
    <submittedName>
        <fullName evidence="10">DHA2 family efflux MFS transporter permease subunit</fullName>
    </submittedName>
</protein>
<keyword evidence="11" id="KW-1185">Reference proteome</keyword>
<evidence type="ECO:0000256" key="1">
    <source>
        <dbReference type="ARBA" id="ARBA00004651"/>
    </source>
</evidence>
<dbReference type="InterPro" id="IPR020846">
    <property type="entry name" value="MFS_dom"/>
</dbReference>
<gene>
    <name evidence="10" type="ORF">FXF65_11185</name>
</gene>
<keyword evidence="5 8" id="KW-0812">Transmembrane</keyword>
<dbReference type="PANTHER" id="PTHR42718:SF9">
    <property type="entry name" value="MAJOR FACILITATOR SUPERFAMILY MULTIDRUG TRANSPORTER MFSC"/>
    <property type="match status" value="1"/>
</dbReference>
<feature type="transmembrane region" description="Helical" evidence="8">
    <location>
        <begin position="314"/>
        <end position="335"/>
    </location>
</feature>
<feature type="transmembrane region" description="Helical" evidence="8">
    <location>
        <begin position="371"/>
        <end position="400"/>
    </location>
</feature>
<feature type="transmembrane region" description="Helical" evidence="8">
    <location>
        <begin position="147"/>
        <end position="169"/>
    </location>
</feature>
<evidence type="ECO:0000256" key="5">
    <source>
        <dbReference type="ARBA" id="ARBA00022692"/>
    </source>
</evidence>
<dbReference type="InterPro" id="IPR004638">
    <property type="entry name" value="EmrB-like"/>
</dbReference>